<evidence type="ECO:0000256" key="5">
    <source>
        <dbReference type="ARBA" id="ARBA00022737"/>
    </source>
</evidence>
<dbReference type="GO" id="GO:0031966">
    <property type="term" value="C:mitochondrial membrane"/>
    <property type="evidence" value="ECO:0007669"/>
    <property type="project" value="UniProtKB-SubCell"/>
</dbReference>
<feature type="repeat" description="Solcar" evidence="9">
    <location>
        <begin position="213"/>
        <end position="295"/>
    </location>
</feature>
<feature type="repeat" description="Solcar" evidence="9">
    <location>
        <begin position="17"/>
        <end position="101"/>
    </location>
</feature>
<evidence type="ECO:0008006" key="13">
    <source>
        <dbReference type="Google" id="ProtNLM"/>
    </source>
</evidence>
<reference evidence="11 12" key="1">
    <citation type="submission" date="2024-08" db="EMBL/GenBank/DDBJ databases">
        <title>Gnathostoma spinigerum genome.</title>
        <authorList>
            <person name="Gonzalez-Bertolin B."/>
            <person name="Monzon S."/>
            <person name="Zaballos A."/>
            <person name="Jimenez P."/>
            <person name="Dekumyoy P."/>
            <person name="Varona S."/>
            <person name="Cuesta I."/>
            <person name="Sumanam S."/>
            <person name="Adisakwattana P."/>
            <person name="Gasser R.B."/>
            <person name="Hernandez-Gonzalez A."/>
            <person name="Young N.D."/>
            <person name="Perteguer M.J."/>
        </authorList>
    </citation>
    <scope>NUCLEOTIDE SEQUENCE [LARGE SCALE GENOMIC DNA]</scope>
    <source>
        <strain evidence="11">AL3</strain>
        <tissue evidence="11">Liver</tissue>
    </source>
</reference>
<comment type="similarity">
    <text evidence="2 10">Belongs to the mitochondrial carrier (TC 2.A.29) family.</text>
</comment>
<protein>
    <recommendedName>
        <fullName evidence="13">Mitochondrial ornithine transporter 1</fullName>
    </recommendedName>
</protein>
<keyword evidence="8 9" id="KW-0472">Membrane</keyword>
<dbReference type="EMBL" id="JBGFUD010001746">
    <property type="protein sequence ID" value="MFH4976703.1"/>
    <property type="molecule type" value="Genomic_DNA"/>
</dbReference>
<evidence type="ECO:0000256" key="9">
    <source>
        <dbReference type="PROSITE-ProRule" id="PRU00282"/>
    </source>
</evidence>
<dbReference type="Proteomes" id="UP001608902">
    <property type="component" value="Unassembled WGS sequence"/>
</dbReference>
<accession>A0ABD6E9H4</accession>
<comment type="caution">
    <text evidence="11">The sequence shown here is derived from an EMBL/GenBank/DDBJ whole genome shotgun (WGS) entry which is preliminary data.</text>
</comment>
<evidence type="ECO:0000256" key="6">
    <source>
        <dbReference type="ARBA" id="ARBA00022989"/>
    </source>
</evidence>
<comment type="subcellular location">
    <subcellularLocation>
        <location evidence="1">Mitochondrion membrane</location>
        <topology evidence="1">Multi-pass membrane protein</topology>
    </subcellularLocation>
</comment>
<proteinExistence type="inferred from homology"/>
<evidence type="ECO:0000256" key="3">
    <source>
        <dbReference type="ARBA" id="ARBA00022448"/>
    </source>
</evidence>
<sequence length="301" mass="33080">MEQVELETNFSHIQHLKDGVIDLTAGTAAGIANVYAGQPLDTVKVKMQAFPELYRNGVSCFRETLRLDGVRGLYAGTIPALIANIAENAVLFTAYGYCQKSVAYICGRQQATDMTPTENATAGSLAAIFAGLVLCPTELIKCRLQSQRETNPLTKATPWSVCREMYRKQGIRSLFYGLSPTLAREVPGYFFFFGAYETSRYYFTVPGKTKDDIGLTRTAISGAIGGTALWTAVFPFDVVKSRMQITGNGHFGSMLFQIFKNEGVMALYKGLAPTVLRTCLASSSLFVVYEETKKLLNLLFP</sequence>
<evidence type="ECO:0000313" key="12">
    <source>
        <dbReference type="Proteomes" id="UP001608902"/>
    </source>
</evidence>
<dbReference type="FunFam" id="1.50.40.10:FF:000146">
    <property type="entry name" value="Uncharacterized protein, isoform B"/>
    <property type="match status" value="1"/>
</dbReference>
<keyword evidence="7" id="KW-0496">Mitochondrion</keyword>
<dbReference type="Gene3D" id="1.50.40.10">
    <property type="entry name" value="Mitochondrial carrier domain"/>
    <property type="match status" value="1"/>
</dbReference>
<dbReference type="AlphaFoldDB" id="A0ABD6E9H4"/>
<evidence type="ECO:0000256" key="8">
    <source>
        <dbReference type="ARBA" id="ARBA00023136"/>
    </source>
</evidence>
<name>A0ABD6E9H4_9BILA</name>
<evidence type="ECO:0000256" key="10">
    <source>
        <dbReference type="RuleBase" id="RU000488"/>
    </source>
</evidence>
<dbReference type="InterPro" id="IPR018108">
    <property type="entry name" value="MCP_transmembrane"/>
</dbReference>
<evidence type="ECO:0000256" key="1">
    <source>
        <dbReference type="ARBA" id="ARBA00004225"/>
    </source>
</evidence>
<organism evidence="11 12">
    <name type="scientific">Gnathostoma spinigerum</name>
    <dbReference type="NCBI Taxonomy" id="75299"/>
    <lineage>
        <taxon>Eukaryota</taxon>
        <taxon>Metazoa</taxon>
        <taxon>Ecdysozoa</taxon>
        <taxon>Nematoda</taxon>
        <taxon>Chromadorea</taxon>
        <taxon>Rhabditida</taxon>
        <taxon>Spirurina</taxon>
        <taxon>Gnathostomatomorpha</taxon>
        <taxon>Gnathostomatoidea</taxon>
        <taxon>Gnathostomatidae</taxon>
        <taxon>Gnathostoma</taxon>
    </lineage>
</organism>
<dbReference type="PANTHER" id="PTHR45624:SF12">
    <property type="entry name" value="MITOCHONDRIAL ORNITHINE TRANSPORTER 1"/>
    <property type="match status" value="1"/>
</dbReference>
<evidence type="ECO:0000256" key="2">
    <source>
        <dbReference type="ARBA" id="ARBA00006375"/>
    </source>
</evidence>
<feature type="repeat" description="Solcar" evidence="9">
    <location>
        <begin position="114"/>
        <end position="202"/>
    </location>
</feature>
<keyword evidence="5" id="KW-0677">Repeat</keyword>
<evidence type="ECO:0000256" key="7">
    <source>
        <dbReference type="ARBA" id="ARBA00023128"/>
    </source>
</evidence>
<keyword evidence="6" id="KW-1133">Transmembrane helix</keyword>
<dbReference type="PANTHER" id="PTHR45624">
    <property type="entry name" value="MITOCHONDRIAL BASIC AMINO ACIDS TRANSPORTER-RELATED"/>
    <property type="match status" value="1"/>
</dbReference>
<evidence type="ECO:0000313" key="11">
    <source>
        <dbReference type="EMBL" id="MFH4976703.1"/>
    </source>
</evidence>
<gene>
    <name evidence="11" type="ORF">AB6A40_003412</name>
</gene>
<dbReference type="InterPro" id="IPR050567">
    <property type="entry name" value="Mitochondrial_Carrier"/>
</dbReference>
<keyword evidence="12" id="KW-1185">Reference proteome</keyword>
<dbReference type="SUPFAM" id="SSF103506">
    <property type="entry name" value="Mitochondrial carrier"/>
    <property type="match status" value="1"/>
</dbReference>
<dbReference type="PROSITE" id="PS50920">
    <property type="entry name" value="SOLCAR"/>
    <property type="match status" value="3"/>
</dbReference>
<evidence type="ECO:0000256" key="4">
    <source>
        <dbReference type="ARBA" id="ARBA00022692"/>
    </source>
</evidence>
<dbReference type="Pfam" id="PF00153">
    <property type="entry name" value="Mito_carr"/>
    <property type="match status" value="3"/>
</dbReference>
<keyword evidence="4 9" id="KW-0812">Transmembrane</keyword>
<dbReference type="InterPro" id="IPR023395">
    <property type="entry name" value="MCP_dom_sf"/>
</dbReference>
<keyword evidence="3 10" id="KW-0813">Transport</keyword>